<accession>X1DX35</accession>
<organism evidence="1">
    <name type="scientific">marine sediment metagenome</name>
    <dbReference type="NCBI Taxonomy" id="412755"/>
    <lineage>
        <taxon>unclassified sequences</taxon>
        <taxon>metagenomes</taxon>
        <taxon>ecological metagenomes</taxon>
    </lineage>
</organism>
<dbReference type="EMBL" id="BART01036288">
    <property type="protein sequence ID" value="GAH09459.1"/>
    <property type="molecule type" value="Genomic_DNA"/>
</dbReference>
<sequence length="104" mass="11881">NPSLIASASEEAEDLRLTWLEAKERLSRLEAKTYLVVVGTIKEREAKVDNDDNVFERRMTLLTSESTFRKKETEVRHLLEELNAAKCLARIMIAEMTNLGDSVK</sequence>
<evidence type="ECO:0000313" key="1">
    <source>
        <dbReference type="EMBL" id="GAH09459.1"/>
    </source>
</evidence>
<proteinExistence type="predicted"/>
<feature type="non-terminal residue" evidence="1">
    <location>
        <position position="1"/>
    </location>
</feature>
<name>X1DX35_9ZZZZ</name>
<gene>
    <name evidence="1" type="ORF">S01H4_61264</name>
</gene>
<dbReference type="AlphaFoldDB" id="X1DX35"/>
<comment type="caution">
    <text evidence="1">The sequence shown here is derived from an EMBL/GenBank/DDBJ whole genome shotgun (WGS) entry which is preliminary data.</text>
</comment>
<reference evidence="1" key="1">
    <citation type="journal article" date="2014" name="Front. Microbiol.">
        <title>High frequency of phylogenetically diverse reductive dehalogenase-homologous genes in deep subseafloor sedimentary metagenomes.</title>
        <authorList>
            <person name="Kawai M."/>
            <person name="Futagami T."/>
            <person name="Toyoda A."/>
            <person name="Takaki Y."/>
            <person name="Nishi S."/>
            <person name="Hori S."/>
            <person name="Arai W."/>
            <person name="Tsubouchi T."/>
            <person name="Morono Y."/>
            <person name="Uchiyama I."/>
            <person name="Ito T."/>
            <person name="Fujiyama A."/>
            <person name="Inagaki F."/>
            <person name="Takami H."/>
        </authorList>
    </citation>
    <scope>NUCLEOTIDE SEQUENCE</scope>
    <source>
        <strain evidence="1">Expedition CK06-06</strain>
    </source>
</reference>
<protein>
    <submittedName>
        <fullName evidence="1">Uncharacterized protein</fullName>
    </submittedName>
</protein>